<proteinExistence type="predicted"/>
<accession>A0A2H0XCF7</accession>
<dbReference type="AlphaFoldDB" id="A0A2H0XCF7"/>
<gene>
    <name evidence="1" type="ORF">COT51_00840</name>
</gene>
<protein>
    <submittedName>
        <fullName evidence="1">Uncharacterized protein</fullName>
    </submittedName>
</protein>
<sequence length="131" mass="15144">MKSEEIKNFFKLYERANPKTRQNVRDILGSEPSEKLWKKTPPDPEMFEKAMRLLRNLRSQAGESPKEYLETEAYWTERIATSFGQALHPELLEAVTRITKAENLGKQGVGVSPSLEESKWEIYCFLALLLP</sequence>
<dbReference type="Proteomes" id="UP000231098">
    <property type="component" value="Unassembled WGS sequence"/>
</dbReference>
<evidence type="ECO:0000313" key="1">
    <source>
        <dbReference type="EMBL" id="PIS21798.1"/>
    </source>
</evidence>
<dbReference type="EMBL" id="PEYV01000016">
    <property type="protein sequence ID" value="PIS21798.1"/>
    <property type="molecule type" value="Genomic_DNA"/>
</dbReference>
<comment type="caution">
    <text evidence="1">The sequence shown here is derived from an EMBL/GenBank/DDBJ whole genome shotgun (WGS) entry which is preliminary data.</text>
</comment>
<reference evidence="2" key="1">
    <citation type="submission" date="2017-09" db="EMBL/GenBank/DDBJ databases">
        <title>Depth-based differentiation of microbial function through sediment-hosted aquifers and enrichment of novel symbionts in the deep terrestrial subsurface.</title>
        <authorList>
            <person name="Probst A.J."/>
            <person name="Ladd B."/>
            <person name="Jarett J.K."/>
            <person name="Geller-Mcgrath D.E."/>
            <person name="Sieber C.M.K."/>
            <person name="Emerson J.B."/>
            <person name="Anantharaman K."/>
            <person name="Thomas B.C."/>
            <person name="Malmstrom R."/>
            <person name="Stieglmeier M."/>
            <person name="Klingl A."/>
            <person name="Woyke T."/>
            <person name="Ryan C.M."/>
            <person name="Banfield J.F."/>
        </authorList>
    </citation>
    <scope>NUCLEOTIDE SEQUENCE [LARGE SCALE GENOMIC DNA]</scope>
</reference>
<organism evidence="1 2">
    <name type="scientific">candidate division WWE3 bacterium CG08_land_8_20_14_0_20_41_15</name>
    <dbReference type="NCBI Taxonomy" id="1975086"/>
    <lineage>
        <taxon>Bacteria</taxon>
        <taxon>Katanobacteria</taxon>
    </lineage>
</organism>
<name>A0A2H0XCF7_UNCKA</name>
<evidence type="ECO:0000313" key="2">
    <source>
        <dbReference type="Proteomes" id="UP000231098"/>
    </source>
</evidence>